<comment type="similarity">
    <text evidence="2">Belongs to the PNP/MTAP phosphorylase family.</text>
</comment>
<organism evidence="12 13">
    <name type="scientific">Drosophila busckii</name>
    <name type="common">Fruit fly</name>
    <dbReference type="NCBI Taxonomy" id="30019"/>
    <lineage>
        <taxon>Eukaryota</taxon>
        <taxon>Metazoa</taxon>
        <taxon>Ecdysozoa</taxon>
        <taxon>Arthropoda</taxon>
        <taxon>Hexapoda</taxon>
        <taxon>Insecta</taxon>
        <taxon>Pterygota</taxon>
        <taxon>Neoptera</taxon>
        <taxon>Endopterygota</taxon>
        <taxon>Diptera</taxon>
        <taxon>Brachycera</taxon>
        <taxon>Muscomorpha</taxon>
        <taxon>Ephydroidea</taxon>
        <taxon>Drosophilidae</taxon>
        <taxon>Drosophila</taxon>
    </lineage>
</organism>
<dbReference type="GO" id="GO:0005737">
    <property type="term" value="C:cytoplasm"/>
    <property type="evidence" value="ECO:0007669"/>
    <property type="project" value="TreeGrafter"/>
</dbReference>
<dbReference type="OrthoDB" id="10261782at2759"/>
<comment type="pathway">
    <text evidence="1">Purine metabolism; purine nucleoside salvage.</text>
</comment>
<reference evidence="12 13" key="1">
    <citation type="submission" date="2015-08" db="EMBL/GenBank/DDBJ databases">
        <title>Ancestral chromatin configuration constrains chromatin evolution on differentiating sex chromosomes in Drosophila.</title>
        <authorList>
            <person name="Zhou Q."/>
            <person name="Bachtrog D."/>
        </authorList>
    </citation>
    <scope>NUCLEOTIDE SEQUENCE [LARGE SCALE GENOMIC DNA]</scope>
    <source>
        <tissue evidence="12">Whole larvae</tissue>
    </source>
</reference>
<evidence type="ECO:0000256" key="8">
    <source>
        <dbReference type="ARBA" id="ARBA00023950"/>
    </source>
</evidence>
<dbReference type="InterPro" id="IPR000845">
    <property type="entry name" value="Nucleoside_phosphorylase_d"/>
</dbReference>
<evidence type="ECO:0000313" key="12">
    <source>
        <dbReference type="EMBL" id="ALC41814.1"/>
    </source>
</evidence>
<keyword evidence="4" id="KW-0328">Glycosyltransferase</keyword>
<evidence type="ECO:0000256" key="5">
    <source>
        <dbReference type="ARBA" id="ARBA00022679"/>
    </source>
</evidence>
<gene>
    <name evidence="12" type="ORF">Dbus_chr2Rg1393</name>
</gene>
<dbReference type="CDD" id="cd09009">
    <property type="entry name" value="PNP-EcPNPII_like"/>
    <property type="match status" value="1"/>
</dbReference>
<protein>
    <recommendedName>
        <fullName evidence="3">purine-nucleoside phosphorylase</fullName>
        <ecNumber evidence="3">2.4.2.1</ecNumber>
    </recommendedName>
    <alternativeName>
        <fullName evidence="10">Inosine-guanosine phosphorylase</fullName>
    </alternativeName>
</protein>
<dbReference type="Pfam" id="PF01048">
    <property type="entry name" value="PNP_UDP_1"/>
    <property type="match status" value="1"/>
</dbReference>
<dbReference type="EC" id="2.4.2.1" evidence="3"/>
<evidence type="ECO:0000256" key="10">
    <source>
        <dbReference type="ARBA" id="ARBA00031036"/>
    </source>
</evidence>
<evidence type="ECO:0000256" key="2">
    <source>
        <dbReference type="ARBA" id="ARBA00006751"/>
    </source>
</evidence>
<sequence length="300" mass="32883">MCNFDCCALKTALDHRRVRLLAEKLLKEELANPPKILLTPPTLLYSYEQILAMAQFVVARSQVKPKFGIICGRLSSLAQMVDNPVIIDYAEIPGFPICTAPGNESKLYMGHISGAPVILMSGRFHPYEGIELFQCAVPVRMMKLCGIEYLITSCAAAAVDKSYNVGDVLLVKDHINIYGLMGHSALIGPNDARFGPKHKPMVNCYDRKLLARAIAVGESLGFQEDMHIGIYACMGGPAEGTAAEEQLLRRIGANAVGVGMVHEPSLDRDISTILQHTEYGKYVCTQLIGHIIYSIQFEGL</sequence>
<dbReference type="PANTHER" id="PTHR11904:SF9">
    <property type="entry name" value="PURINE NUCLEOSIDE PHOSPHORYLASE-RELATED"/>
    <property type="match status" value="1"/>
</dbReference>
<dbReference type="GO" id="GO:0004731">
    <property type="term" value="F:purine-nucleoside phosphorylase activity"/>
    <property type="evidence" value="ECO:0007669"/>
    <property type="project" value="UniProtKB-EC"/>
</dbReference>
<evidence type="ECO:0000259" key="11">
    <source>
        <dbReference type="Pfam" id="PF01048"/>
    </source>
</evidence>
<evidence type="ECO:0000256" key="3">
    <source>
        <dbReference type="ARBA" id="ARBA00011886"/>
    </source>
</evidence>
<evidence type="ECO:0000256" key="7">
    <source>
        <dbReference type="ARBA" id="ARBA00023929"/>
    </source>
</evidence>
<keyword evidence="13" id="KW-1185">Reference proteome</keyword>
<keyword evidence="5" id="KW-0808">Transferase</keyword>
<dbReference type="InterPro" id="IPR035994">
    <property type="entry name" value="Nucleoside_phosphorylase_sf"/>
</dbReference>
<comment type="catalytic activity">
    <reaction evidence="7">
        <text>2'-deoxyguanosine + phosphate = 2-deoxy-alpha-D-ribose 1-phosphate + guanine</text>
        <dbReference type="Rhea" id="RHEA:27738"/>
        <dbReference type="ChEBI" id="CHEBI:16235"/>
        <dbReference type="ChEBI" id="CHEBI:17172"/>
        <dbReference type="ChEBI" id="CHEBI:43474"/>
        <dbReference type="ChEBI" id="CHEBI:57259"/>
        <dbReference type="EC" id="2.4.2.1"/>
    </reaction>
</comment>
<proteinExistence type="inferred from homology"/>
<evidence type="ECO:0000256" key="1">
    <source>
        <dbReference type="ARBA" id="ARBA00005058"/>
    </source>
</evidence>
<accession>A0A0M4EEY9</accession>
<dbReference type="SUPFAM" id="SSF53167">
    <property type="entry name" value="Purine and uridine phosphorylases"/>
    <property type="match status" value="1"/>
</dbReference>
<dbReference type="InterPro" id="IPR011268">
    <property type="entry name" value="Purine_phosphorylase"/>
</dbReference>
<dbReference type="PANTHER" id="PTHR11904">
    <property type="entry name" value="METHYLTHIOADENOSINE/PURINE NUCLEOSIDE PHOSPHORYLASE"/>
    <property type="match status" value="1"/>
</dbReference>
<name>A0A0M4EEY9_DROBS</name>
<evidence type="ECO:0000256" key="9">
    <source>
        <dbReference type="ARBA" id="ARBA00023970"/>
    </source>
</evidence>
<evidence type="ECO:0000256" key="6">
    <source>
        <dbReference type="ARBA" id="ARBA00023918"/>
    </source>
</evidence>
<dbReference type="Gene3D" id="3.40.50.1580">
    <property type="entry name" value="Nucleoside phosphorylase domain"/>
    <property type="match status" value="1"/>
</dbReference>
<dbReference type="Proteomes" id="UP000494163">
    <property type="component" value="Chromosome 2R"/>
</dbReference>
<dbReference type="OMA" id="DTPCVFM"/>
<evidence type="ECO:0000313" key="13">
    <source>
        <dbReference type="Proteomes" id="UP000494163"/>
    </source>
</evidence>
<feature type="domain" description="Nucleoside phosphorylase" evidence="11">
    <location>
        <begin position="66"/>
        <end position="257"/>
    </location>
</feature>
<dbReference type="UniPathway" id="UPA00606"/>
<comment type="catalytic activity">
    <reaction evidence="6">
        <text>inosine + phosphate = alpha-D-ribose 1-phosphate + hypoxanthine</text>
        <dbReference type="Rhea" id="RHEA:27646"/>
        <dbReference type="ChEBI" id="CHEBI:17368"/>
        <dbReference type="ChEBI" id="CHEBI:17596"/>
        <dbReference type="ChEBI" id="CHEBI:43474"/>
        <dbReference type="ChEBI" id="CHEBI:57720"/>
        <dbReference type="EC" id="2.4.2.1"/>
    </reaction>
</comment>
<comment type="catalytic activity">
    <reaction evidence="8">
        <text>2'-deoxyinosine + phosphate = 2-deoxy-alpha-D-ribose 1-phosphate + hypoxanthine</text>
        <dbReference type="Rhea" id="RHEA:27750"/>
        <dbReference type="ChEBI" id="CHEBI:17368"/>
        <dbReference type="ChEBI" id="CHEBI:28997"/>
        <dbReference type="ChEBI" id="CHEBI:43474"/>
        <dbReference type="ChEBI" id="CHEBI:57259"/>
        <dbReference type="EC" id="2.4.2.1"/>
    </reaction>
</comment>
<dbReference type="GO" id="GO:0009116">
    <property type="term" value="P:nucleoside metabolic process"/>
    <property type="evidence" value="ECO:0007669"/>
    <property type="project" value="InterPro"/>
</dbReference>
<dbReference type="EMBL" id="CP012524">
    <property type="protein sequence ID" value="ALC41814.1"/>
    <property type="molecule type" value="Genomic_DNA"/>
</dbReference>
<dbReference type="STRING" id="30019.A0A0M4EEY9"/>
<dbReference type="AlphaFoldDB" id="A0A0M4EEY9"/>
<evidence type="ECO:0000256" key="4">
    <source>
        <dbReference type="ARBA" id="ARBA00022676"/>
    </source>
</evidence>
<dbReference type="SMR" id="A0A0M4EEY9"/>
<comment type="catalytic activity">
    <reaction evidence="9">
        <text>guanosine + phosphate = alpha-D-ribose 1-phosphate + guanine</text>
        <dbReference type="Rhea" id="RHEA:13233"/>
        <dbReference type="ChEBI" id="CHEBI:16235"/>
        <dbReference type="ChEBI" id="CHEBI:16750"/>
        <dbReference type="ChEBI" id="CHEBI:43474"/>
        <dbReference type="ChEBI" id="CHEBI:57720"/>
        <dbReference type="EC" id="2.4.2.1"/>
    </reaction>
</comment>